<dbReference type="InterPro" id="IPR023213">
    <property type="entry name" value="CAT-like_dom_sf"/>
</dbReference>
<protein>
    <submittedName>
        <fullName evidence="2">Spermidine hydroxycinnamoyl transferase</fullName>
    </submittedName>
</protein>
<dbReference type="Proteomes" id="UP000289340">
    <property type="component" value="Chromosome 8"/>
</dbReference>
<proteinExistence type="inferred from homology"/>
<keyword evidence="3" id="KW-1185">Reference proteome</keyword>
<dbReference type="AlphaFoldDB" id="A0A445JMJ6"/>
<reference evidence="2 3" key="1">
    <citation type="submission" date="2018-09" db="EMBL/GenBank/DDBJ databases">
        <title>A high-quality reference genome of wild soybean provides a powerful tool to mine soybean genomes.</title>
        <authorList>
            <person name="Xie M."/>
            <person name="Chung C.Y.L."/>
            <person name="Li M.-W."/>
            <person name="Wong F.-L."/>
            <person name="Chan T.-F."/>
            <person name="Lam H.-M."/>
        </authorList>
    </citation>
    <scope>NUCLEOTIDE SEQUENCE [LARGE SCALE GENOMIC DNA]</scope>
    <source>
        <strain evidence="3">cv. W05</strain>
        <tissue evidence="2">Hypocotyl of etiolated seedlings</tissue>
    </source>
</reference>
<keyword evidence="2" id="KW-0808">Transferase</keyword>
<accession>A0A445JMJ6</accession>
<dbReference type="PANTHER" id="PTHR31642:SF175">
    <property type="entry name" value="SPERMIDINE HYDROXYCINNAMOYL TRANSFERASE"/>
    <property type="match status" value="1"/>
</dbReference>
<dbReference type="GO" id="GO:0016747">
    <property type="term" value="F:acyltransferase activity, transferring groups other than amino-acyl groups"/>
    <property type="evidence" value="ECO:0007669"/>
    <property type="project" value="TreeGrafter"/>
</dbReference>
<evidence type="ECO:0000313" key="2">
    <source>
        <dbReference type="EMBL" id="RZB99706.1"/>
    </source>
</evidence>
<evidence type="ECO:0000256" key="1">
    <source>
        <dbReference type="ARBA" id="ARBA00009861"/>
    </source>
</evidence>
<comment type="caution">
    <text evidence="2">The sequence shown here is derived from an EMBL/GenBank/DDBJ whole genome shotgun (WGS) entry which is preliminary data.</text>
</comment>
<dbReference type="Pfam" id="PF02458">
    <property type="entry name" value="Transferase"/>
    <property type="match status" value="1"/>
</dbReference>
<dbReference type="PANTHER" id="PTHR31642">
    <property type="entry name" value="TRICHOTHECENE 3-O-ACETYLTRANSFERASE"/>
    <property type="match status" value="1"/>
</dbReference>
<dbReference type="Gramene" id="XM_028390124.1">
    <property type="protein sequence ID" value="XP_028245925.1"/>
    <property type="gene ID" value="LOC114423379"/>
</dbReference>
<dbReference type="SMR" id="A0A445JMJ6"/>
<gene>
    <name evidence="2" type="ORF">D0Y65_022210</name>
</gene>
<evidence type="ECO:0000313" key="3">
    <source>
        <dbReference type="Proteomes" id="UP000289340"/>
    </source>
</evidence>
<dbReference type="EMBL" id="QZWG01000008">
    <property type="protein sequence ID" value="RZB99706.1"/>
    <property type="molecule type" value="Genomic_DNA"/>
</dbReference>
<name>A0A445JMJ6_GLYSO</name>
<dbReference type="InterPro" id="IPR050317">
    <property type="entry name" value="Plant_Fungal_Acyltransferase"/>
</dbReference>
<organism evidence="2 3">
    <name type="scientific">Glycine soja</name>
    <name type="common">Wild soybean</name>
    <dbReference type="NCBI Taxonomy" id="3848"/>
    <lineage>
        <taxon>Eukaryota</taxon>
        <taxon>Viridiplantae</taxon>
        <taxon>Streptophyta</taxon>
        <taxon>Embryophyta</taxon>
        <taxon>Tracheophyta</taxon>
        <taxon>Spermatophyta</taxon>
        <taxon>Magnoliopsida</taxon>
        <taxon>eudicotyledons</taxon>
        <taxon>Gunneridae</taxon>
        <taxon>Pentapetalae</taxon>
        <taxon>rosids</taxon>
        <taxon>fabids</taxon>
        <taxon>Fabales</taxon>
        <taxon>Fabaceae</taxon>
        <taxon>Papilionoideae</taxon>
        <taxon>50 kb inversion clade</taxon>
        <taxon>NPAAA clade</taxon>
        <taxon>indigoferoid/millettioid clade</taxon>
        <taxon>Phaseoleae</taxon>
        <taxon>Glycine</taxon>
        <taxon>Glycine subgen. Soja</taxon>
    </lineage>
</organism>
<comment type="similarity">
    <text evidence="1">Belongs to the plant acyltransferase family.</text>
</comment>
<sequence>MVTIVGSYNVTPNQPTPKDPLWLSNSDLIGFQGYVPTLYVYKAKPNYSNNIIERLRNSLSKLLVYYYPVAGRLSLTKSGRMEVDCNAKGVTLIEAETTNTFADYGDFTTPSESTDELVPKIDSTQPIEETPILVVQLTRFRGGDEGLAVGFGMFHSLTDATGIIHFMNRWAKLARGEELNPNEIPFLDRTILQLFSSSSQHVDQPEWKPITQAQGVEQKQRSCSLLKLTSSQVERLKKKTNDESPKELGVRPYSRFEAIAAHIWRCASKARAEYSNSNHPTIVRFSVNIRNRLLTPPIPESYFGNALARTTTPKCYEGDIISNPLSFAAQKLREAVNPITGEYIKSQLSVGLGQEQLDHIRAFFMRQEHGMKTPYIAGEHNNVILLTSLMTMPVYEADFGWGKPMQFGLPRGSLDDRVGILPSPDGDGVVVNVFFQEAILQRFKKLFYEDVYISSL</sequence>
<dbReference type="Gene3D" id="3.30.559.10">
    <property type="entry name" value="Chloramphenicol acetyltransferase-like domain"/>
    <property type="match status" value="2"/>
</dbReference>